<feature type="compositionally biased region" description="Basic residues" evidence="1">
    <location>
        <begin position="14"/>
        <end position="26"/>
    </location>
</feature>
<feature type="compositionally biased region" description="Low complexity" evidence="1">
    <location>
        <begin position="27"/>
        <end position="57"/>
    </location>
</feature>
<feature type="compositionally biased region" description="Pro residues" evidence="1">
    <location>
        <begin position="107"/>
        <end position="116"/>
    </location>
</feature>
<gene>
    <name evidence="2" type="ORF">FRX48_03052</name>
</gene>
<dbReference type="Proteomes" id="UP000324767">
    <property type="component" value="Unassembled WGS sequence"/>
</dbReference>
<feature type="compositionally biased region" description="Low complexity" evidence="1">
    <location>
        <begin position="124"/>
        <end position="144"/>
    </location>
</feature>
<comment type="caution">
    <text evidence="2">The sequence shown here is derived from an EMBL/GenBank/DDBJ whole genome shotgun (WGS) entry which is preliminary data.</text>
</comment>
<evidence type="ECO:0000313" key="2">
    <source>
        <dbReference type="EMBL" id="KAA6413308.1"/>
    </source>
</evidence>
<evidence type="ECO:0000256" key="1">
    <source>
        <dbReference type="SAM" id="MobiDB-lite"/>
    </source>
</evidence>
<dbReference type="EMBL" id="VXIT01000004">
    <property type="protein sequence ID" value="KAA6413308.1"/>
    <property type="molecule type" value="Genomic_DNA"/>
</dbReference>
<name>A0A5M8PUJ8_9LECA</name>
<feature type="region of interest" description="Disordered" evidence="1">
    <location>
        <begin position="1"/>
        <end position="189"/>
    </location>
</feature>
<organism evidence="2 3">
    <name type="scientific">Lasallia pustulata</name>
    <dbReference type="NCBI Taxonomy" id="136370"/>
    <lineage>
        <taxon>Eukaryota</taxon>
        <taxon>Fungi</taxon>
        <taxon>Dikarya</taxon>
        <taxon>Ascomycota</taxon>
        <taxon>Pezizomycotina</taxon>
        <taxon>Lecanoromycetes</taxon>
        <taxon>OSLEUM clade</taxon>
        <taxon>Umbilicariomycetidae</taxon>
        <taxon>Umbilicariales</taxon>
        <taxon>Umbilicariaceae</taxon>
        <taxon>Lasallia</taxon>
    </lineage>
</organism>
<dbReference type="OrthoDB" id="5430691at2759"/>
<sequence length="189" mass="19393">MPGVPPDALAQVKKGLKGLFNRKKKSTTQQTPQPAATHTKPTTSTPASSSGTPTTTHSHPHPPPPPPPPSHHQHRTPHDLLPPPPLLPLPSQPDLSARHPNPSHHTPLPPPKPPSCPLHHNPHAAATPTKPASAAATSTGAVGTNMAAPGMSATSGPLEDQLAHGYVDEGEGTPFATPMEGPPRGLGTA</sequence>
<proteinExistence type="predicted"/>
<feature type="compositionally biased region" description="Pro residues" evidence="1">
    <location>
        <begin position="61"/>
        <end position="70"/>
    </location>
</feature>
<dbReference type="AlphaFoldDB" id="A0A5M8PUJ8"/>
<reference evidence="2 3" key="1">
    <citation type="submission" date="2019-09" db="EMBL/GenBank/DDBJ databases">
        <title>The hologenome of the rock-dwelling lichen Lasallia pustulata.</title>
        <authorList>
            <person name="Greshake Tzovaras B."/>
            <person name="Segers F."/>
            <person name="Bicker A."/>
            <person name="Dal Grande F."/>
            <person name="Otte J."/>
            <person name="Hankeln T."/>
            <person name="Schmitt I."/>
            <person name="Ebersberger I."/>
        </authorList>
    </citation>
    <scope>NUCLEOTIDE SEQUENCE [LARGE SCALE GENOMIC DNA]</scope>
    <source>
        <strain evidence="2">A1-1</strain>
    </source>
</reference>
<protein>
    <submittedName>
        <fullName evidence="2">Uncharacterized protein</fullName>
    </submittedName>
</protein>
<evidence type="ECO:0000313" key="3">
    <source>
        <dbReference type="Proteomes" id="UP000324767"/>
    </source>
</evidence>
<feature type="compositionally biased region" description="Pro residues" evidence="1">
    <location>
        <begin position="80"/>
        <end position="91"/>
    </location>
</feature>
<accession>A0A5M8PUJ8</accession>